<keyword evidence="3" id="KW-1185">Reference proteome</keyword>
<dbReference type="AlphaFoldDB" id="A0A9N9JMH7"/>
<protein>
    <submittedName>
        <fullName evidence="2">25497_t:CDS:1</fullName>
    </submittedName>
</protein>
<accession>A0A9N9JMH7</accession>
<evidence type="ECO:0000313" key="3">
    <source>
        <dbReference type="Proteomes" id="UP000789405"/>
    </source>
</evidence>
<comment type="caution">
    <text evidence="2">The sequence shown here is derived from an EMBL/GenBank/DDBJ whole genome shotgun (WGS) entry which is preliminary data.</text>
</comment>
<evidence type="ECO:0000313" key="2">
    <source>
        <dbReference type="EMBL" id="CAG8788928.1"/>
    </source>
</evidence>
<feature type="compositionally biased region" description="Low complexity" evidence="1">
    <location>
        <begin position="117"/>
        <end position="130"/>
    </location>
</feature>
<sequence>ELKQDMLAIKNEIVRMQSDTEWRSEVRSRGQASITSLRSEYSTEIETLWVKFTALFDERRKREKSSPIKIYNTLSIEINLSSATLANFYRHQKTSLKTSLNKIEAWIEKENRKKDNSIIISDSSGGNNKGSESHFPRNGTK</sequence>
<gene>
    <name evidence="2" type="ORF">DERYTH_LOCUS21002</name>
</gene>
<dbReference type="Proteomes" id="UP000789405">
    <property type="component" value="Unassembled WGS sequence"/>
</dbReference>
<reference evidence="2" key="1">
    <citation type="submission" date="2021-06" db="EMBL/GenBank/DDBJ databases">
        <authorList>
            <person name="Kallberg Y."/>
            <person name="Tangrot J."/>
            <person name="Rosling A."/>
        </authorList>
    </citation>
    <scope>NUCLEOTIDE SEQUENCE</scope>
    <source>
        <strain evidence="2">MA453B</strain>
    </source>
</reference>
<feature type="non-terminal residue" evidence="2">
    <location>
        <position position="1"/>
    </location>
</feature>
<proteinExistence type="predicted"/>
<feature type="non-terminal residue" evidence="2">
    <location>
        <position position="141"/>
    </location>
</feature>
<name>A0A9N9JMH7_9GLOM</name>
<evidence type="ECO:0000256" key="1">
    <source>
        <dbReference type="SAM" id="MobiDB-lite"/>
    </source>
</evidence>
<organism evidence="2 3">
    <name type="scientific">Dentiscutata erythropus</name>
    <dbReference type="NCBI Taxonomy" id="1348616"/>
    <lineage>
        <taxon>Eukaryota</taxon>
        <taxon>Fungi</taxon>
        <taxon>Fungi incertae sedis</taxon>
        <taxon>Mucoromycota</taxon>
        <taxon>Glomeromycotina</taxon>
        <taxon>Glomeromycetes</taxon>
        <taxon>Diversisporales</taxon>
        <taxon>Gigasporaceae</taxon>
        <taxon>Dentiscutata</taxon>
    </lineage>
</organism>
<dbReference type="EMBL" id="CAJVPY010025905">
    <property type="protein sequence ID" value="CAG8788928.1"/>
    <property type="molecule type" value="Genomic_DNA"/>
</dbReference>
<feature type="region of interest" description="Disordered" evidence="1">
    <location>
        <begin position="117"/>
        <end position="141"/>
    </location>
</feature>
<dbReference type="OrthoDB" id="2400707at2759"/>